<dbReference type="Gene3D" id="3.30.1540.10">
    <property type="entry name" value="formyl-coa transferase, domain 3"/>
    <property type="match status" value="1"/>
</dbReference>
<keyword evidence="5" id="KW-1185">Reference proteome</keyword>
<evidence type="ECO:0000256" key="2">
    <source>
        <dbReference type="ARBA" id="ARBA00022679"/>
    </source>
</evidence>
<evidence type="ECO:0000256" key="1">
    <source>
        <dbReference type="ARBA" id="ARBA00008383"/>
    </source>
</evidence>
<name>A0A9P8M8V3_9HYPO</name>
<feature type="compositionally biased region" description="Polar residues" evidence="3">
    <location>
        <begin position="621"/>
        <end position="638"/>
    </location>
</feature>
<evidence type="ECO:0000313" key="5">
    <source>
        <dbReference type="Proteomes" id="UP000764110"/>
    </source>
</evidence>
<dbReference type="Proteomes" id="UP000764110">
    <property type="component" value="Unassembled WGS sequence"/>
</dbReference>
<dbReference type="Gene3D" id="3.40.50.10540">
    <property type="entry name" value="Crotonobetainyl-coa:carnitine coa-transferase, domain 1"/>
    <property type="match status" value="1"/>
</dbReference>
<dbReference type="GO" id="GO:0005739">
    <property type="term" value="C:mitochondrion"/>
    <property type="evidence" value="ECO:0007669"/>
    <property type="project" value="TreeGrafter"/>
</dbReference>
<comment type="similarity">
    <text evidence="1">Belongs to the CoA-transferase III family.</text>
</comment>
<protein>
    <recommendedName>
        <fullName evidence="6">CAIB/BAIF family enzyme</fullName>
    </recommendedName>
</protein>
<dbReference type="InterPro" id="IPR050483">
    <property type="entry name" value="CoA-transferase_III_domain"/>
</dbReference>
<evidence type="ECO:0000313" key="4">
    <source>
        <dbReference type="EMBL" id="KAH0595910.1"/>
    </source>
</evidence>
<accession>A0A9P8M8V3</accession>
<keyword evidence="2" id="KW-0808">Transferase</keyword>
<organism evidence="4 5">
    <name type="scientific">Metarhizium humberi</name>
    <dbReference type="NCBI Taxonomy" id="2596975"/>
    <lineage>
        <taxon>Eukaryota</taxon>
        <taxon>Fungi</taxon>
        <taxon>Dikarya</taxon>
        <taxon>Ascomycota</taxon>
        <taxon>Pezizomycotina</taxon>
        <taxon>Sordariomycetes</taxon>
        <taxon>Hypocreomycetidae</taxon>
        <taxon>Hypocreales</taxon>
        <taxon>Clavicipitaceae</taxon>
        <taxon>Metarhizium</taxon>
    </lineage>
</organism>
<feature type="compositionally biased region" description="Basic residues" evidence="3">
    <location>
        <begin position="754"/>
        <end position="765"/>
    </location>
</feature>
<dbReference type="SUPFAM" id="SSF89796">
    <property type="entry name" value="CoA-transferase family III (CaiB/BaiF)"/>
    <property type="match status" value="1"/>
</dbReference>
<comment type="caution">
    <text evidence="4">The sequence shown here is derived from an EMBL/GenBank/DDBJ whole genome shotgun (WGS) entry which is preliminary data.</text>
</comment>
<dbReference type="InterPro" id="IPR023606">
    <property type="entry name" value="CoA-Trfase_III_dom_1_sf"/>
</dbReference>
<dbReference type="PANTHER" id="PTHR48207">
    <property type="entry name" value="SUCCINATE--HYDROXYMETHYLGLUTARATE COA-TRANSFERASE"/>
    <property type="match status" value="1"/>
</dbReference>
<dbReference type="InterPro" id="IPR003673">
    <property type="entry name" value="CoA-Trfase_fam_III"/>
</dbReference>
<dbReference type="FunFam" id="3.30.1540.10:FF:000005">
    <property type="entry name" value="succinate--hydroxymethylglutarate CoA-transferase isoform X4"/>
    <property type="match status" value="1"/>
</dbReference>
<dbReference type="EMBL" id="JACEFI010000011">
    <property type="protein sequence ID" value="KAH0595910.1"/>
    <property type="molecule type" value="Genomic_DNA"/>
</dbReference>
<proteinExistence type="inferred from homology"/>
<feature type="region of interest" description="Disordered" evidence="3">
    <location>
        <begin position="608"/>
        <end position="687"/>
    </location>
</feature>
<evidence type="ECO:0000256" key="3">
    <source>
        <dbReference type="SAM" id="MobiDB-lite"/>
    </source>
</evidence>
<dbReference type="PANTHER" id="PTHR48207:SF3">
    <property type="entry name" value="SUCCINATE--HYDROXYMETHYLGLUTARATE COA-TRANSFERASE"/>
    <property type="match status" value="1"/>
</dbReference>
<gene>
    <name evidence="4" type="ORF">MHUMG1_06460</name>
</gene>
<feature type="region of interest" description="Disordered" evidence="3">
    <location>
        <begin position="754"/>
        <end position="779"/>
    </location>
</feature>
<dbReference type="GO" id="GO:0047369">
    <property type="term" value="F:succinate-hydroxymethylglutarate CoA-transferase activity"/>
    <property type="evidence" value="ECO:0007669"/>
    <property type="project" value="TreeGrafter"/>
</dbReference>
<feature type="compositionally biased region" description="Polar residues" evidence="3">
    <location>
        <begin position="674"/>
        <end position="687"/>
    </location>
</feature>
<dbReference type="Pfam" id="PF02515">
    <property type="entry name" value="CoA_transf_3"/>
    <property type="match status" value="1"/>
</dbReference>
<sequence length="858" mass="93327">MFPLRSSIFLRTNSHFNNAVDDARVGNVGRVQVHPAAVGDAALAPRQWLPSLFQCIKDSAAPRRISRVGHDPFDQEFPSRAPITSRRQYGRMDSADTAMIQPYCTQILGDLGAEVIKIEHPVRGDDTRAWGPPYAAYKPDTKADGPGEAAYFLGANRNKKSLGLSFQHPEGVDILHKLVAKCDILVENYLPGTLKKYSMDYETVRKINPGLIYASITGYGQTGPYANRAGYDVMVEAEFGLMHITGQRDGPPVKVGVAVTDLTTGLYTSNSIMAALLGRANTGKGQHIDVALSDCQTATLANIASSCLISGKKDTGRWGTAHPSIVPYRSFKTRDGDILFGGGNDRLFGVLCDGLGKPEWKDDAKFKTNADRVANRQQLEAEIEAISQQKTTEEWLQVFEGSGMPYAAVNDVQTTLSHAHTKARNMVVEMEHEICGPIKMVNTPVKFSETQPSIRSVPPMLGQHTDEILSDHLDGFLFFGYPSPAVRASAHSFHASLCLDQFQVIQVMASAPETPVGEECIAVKIMDSDRTPSIPSSVDMNATQDISNDIVGHHIVSSNYAPQFDSAAAFILSRIRDTNDNFKPPRRGSSGILNKLGRKGGMVEAMDSWTMPLPNAPTPALSLTSTSHQEQLASISSSLKRKRDPESEAPDFTQSTIACPESMVHSHSKVIASAQPSTAESSTPKTALGNLHSSISLSGQAAVENIREKRLSAITDGISPAKSELVGFYAGQASDIVRPISRSLDAQIAAAVHRARPAGRPRHGHTVLNPKSRQRQKNAKKALKRLIRAEHEVDTPEDEDVEEDVLPSTWPKAGQGLYSKLPPETEDRTFLADDNDDESFSHFMVDNLGKPMIVSTCA</sequence>
<evidence type="ECO:0008006" key="6">
    <source>
        <dbReference type="Google" id="ProtNLM"/>
    </source>
</evidence>
<dbReference type="AlphaFoldDB" id="A0A9P8M8V3"/>
<dbReference type="InterPro" id="IPR044855">
    <property type="entry name" value="CoA-Trfase_III_dom3_sf"/>
</dbReference>
<reference evidence="4 5" key="1">
    <citation type="submission" date="2020-07" db="EMBL/GenBank/DDBJ databases">
        <title>Metarhizium humberi genome.</title>
        <authorList>
            <person name="Lysoe E."/>
        </authorList>
    </citation>
    <scope>NUCLEOTIDE SEQUENCE [LARGE SCALE GENOMIC DNA]</scope>
    <source>
        <strain evidence="4 5">ESALQ1638</strain>
    </source>
</reference>